<evidence type="ECO:0000259" key="1">
    <source>
        <dbReference type="SMART" id="SM00881"/>
    </source>
</evidence>
<dbReference type="InterPro" id="IPR036291">
    <property type="entry name" value="NAD(P)-bd_dom_sf"/>
</dbReference>
<dbReference type="EMBL" id="FNBO01000008">
    <property type="protein sequence ID" value="SDF78363.1"/>
    <property type="molecule type" value="Genomic_DNA"/>
</dbReference>
<gene>
    <name evidence="2" type="ORF">SAMN04488067_108143</name>
</gene>
<name>A0A1G7NWL2_9EURY</name>
<dbReference type="PANTHER" id="PTHR33303">
    <property type="entry name" value="CYTOPLASMIC PROTEIN-RELATED"/>
    <property type="match status" value="1"/>
</dbReference>
<feature type="domain" description="CoA-binding" evidence="1">
    <location>
        <begin position="12"/>
        <end position="109"/>
    </location>
</feature>
<dbReference type="PANTHER" id="PTHR33303:SF2">
    <property type="entry name" value="COA-BINDING DOMAIN-CONTAINING PROTEIN"/>
    <property type="match status" value="1"/>
</dbReference>
<dbReference type="Proteomes" id="UP000324020">
    <property type="component" value="Unassembled WGS sequence"/>
</dbReference>
<dbReference type="SUPFAM" id="SSF51735">
    <property type="entry name" value="NAD(P)-binding Rossmann-fold domains"/>
    <property type="match status" value="1"/>
</dbReference>
<evidence type="ECO:0000313" key="3">
    <source>
        <dbReference type="Proteomes" id="UP000324020"/>
    </source>
</evidence>
<evidence type="ECO:0000313" key="2">
    <source>
        <dbReference type="EMBL" id="SDF78363.1"/>
    </source>
</evidence>
<protein>
    <recommendedName>
        <fullName evidence="1">CoA-binding domain-containing protein</fullName>
    </recommendedName>
</protein>
<dbReference type="AlphaFoldDB" id="A0A1G7NWL2"/>
<sequence length="140" mass="14972">MPITDDAGLDRLLDAETIAVVGCSTTPGKAAHDVPAYLQNEGYRVIPVNPFADEVLGEPAYDAVGDVEEAIDLVDVFRPSEEVPEIADAVRERHAERGDAGALWLQLGISHDEAAAAAEADGIDVVQDRCLKVEHGRLRS</sequence>
<dbReference type="SMART" id="SM00881">
    <property type="entry name" value="CoA_binding"/>
    <property type="match status" value="1"/>
</dbReference>
<dbReference type="OrthoDB" id="42776at2157"/>
<dbReference type="InterPro" id="IPR003781">
    <property type="entry name" value="CoA-bd"/>
</dbReference>
<accession>A0A1G7NWL2</accession>
<dbReference type="RefSeq" id="WP_149799020.1">
    <property type="nucleotide sequence ID" value="NZ_FNBO01000008.1"/>
</dbReference>
<dbReference type="Pfam" id="PF13380">
    <property type="entry name" value="CoA_binding_2"/>
    <property type="match status" value="1"/>
</dbReference>
<proteinExistence type="predicted"/>
<organism evidence="2 3">
    <name type="scientific">Halorubrum xinjiangense</name>
    <dbReference type="NCBI Taxonomy" id="261291"/>
    <lineage>
        <taxon>Archaea</taxon>
        <taxon>Methanobacteriati</taxon>
        <taxon>Methanobacteriota</taxon>
        <taxon>Stenosarchaea group</taxon>
        <taxon>Halobacteria</taxon>
        <taxon>Halobacteriales</taxon>
        <taxon>Haloferacaceae</taxon>
        <taxon>Halorubrum</taxon>
    </lineage>
</organism>
<keyword evidence="3" id="KW-1185">Reference proteome</keyword>
<dbReference type="Gene3D" id="3.40.50.720">
    <property type="entry name" value="NAD(P)-binding Rossmann-like Domain"/>
    <property type="match status" value="1"/>
</dbReference>
<reference evidence="2 3" key="1">
    <citation type="submission" date="2016-10" db="EMBL/GenBank/DDBJ databases">
        <authorList>
            <person name="Varghese N."/>
            <person name="Submissions S."/>
        </authorList>
    </citation>
    <scope>NUCLEOTIDE SEQUENCE [LARGE SCALE GENOMIC DNA]</scope>
    <source>
        <strain evidence="2 3">CGMCC 1.3527</strain>
    </source>
</reference>